<accession>A0A2G9RJJ3</accession>
<dbReference type="Proteomes" id="UP000228934">
    <property type="component" value="Unassembled WGS sequence"/>
</dbReference>
<organism evidence="1 2">
    <name type="scientific">Aquarana catesbeiana</name>
    <name type="common">American bullfrog</name>
    <name type="synonym">Rana catesbeiana</name>
    <dbReference type="NCBI Taxonomy" id="8400"/>
    <lineage>
        <taxon>Eukaryota</taxon>
        <taxon>Metazoa</taxon>
        <taxon>Chordata</taxon>
        <taxon>Craniata</taxon>
        <taxon>Vertebrata</taxon>
        <taxon>Euteleostomi</taxon>
        <taxon>Amphibia</taxon>
        <taxon>Batrachia</taxon>
        <taxon>Anura</taxon>
        <taxon>Neobatrachia</taxon>
        <taxon>Ranoidea</taxon>
        <taxon>Ranidae</taxon>
        <taxon>Aquarana</taxon>
    </lineage>
</organism>
<dbReference type="EMBL" id="KV943137">
    <property type="protein sequence ID" value="PIO28072.1"/>
    <property type="molecule type" value="Genomic_DNA"/>
</dbReference>
<evidence type="ECO:0000313" key="2">
    <source>
        <dbReference type="Proteomes" id="UP000228934"/>
    </source>
</evidence>
<proteinExistence type="predicted"/>
<reference evidence="2" key="1">
    <citation type="journal article" date="2017" name="Nat. Commun.">
        <title>The North American bullfrog draft genome provides insight into hormonal regulation of long noncoding RNA.</title>
        <authorList>
            <person name="Hammond S.A."/>
            <person name="Warren R.L."/>
            <person name="Vandervalk B.P."/>
            <person name="Kucuk E."/>
            <person name="Khan H."/>
            <person name="Gibb E.A."/>
            <person name="Pandoh P."/>
            <person name="Kirk H."/>
            <person name="Zhao Y."/>
            <person name="Jones M."/>
            <person name="Mungall A.J."/>
            <person name="Coope R."/>
            <person name="Pleasance S."/>
            <person name="Moore R.A."/>
            <person name="Holt R.A."/>
            <person name="Round J.M."/>
            <person name="Ohora S."/>
            <person name="Walle B.V."/>
            <person name="Veldhoen N."/>
            <person name="Helbing C.C."/>
            <person name="Birol I."/>
        </authorList>
    </citation>
    <scope>NUCLEOTIDE SEQUENCE [LARGE SCALE GENOMIC DNA]</scope>
</reference>
<protein>
    <submittedName>
        <fullName evidence="1">Uncharacterized protein</fullName>
    </submittedName>
</protein>
<keyword evidence="2" id="KW-1185">Reference proteome</keyword>
<gene>
    <name evidence="1" type="ORF">AB205_0220040</name>
</gene>
<dbReference type="AlphaFoldDB" id="A0A2G9RJJ3"/>
<name>A0A2G9RJJ3_AQUCT</name>
<evidence type="ECO:0000313" key="1">
    <source>
        <dbReference type="EMBL" id="PIO28072.1"/>
    </source>
</evidence>
<sequence>MWRKERWLKLTPQQVMLRLRYQNGVISPVTVHNGLSRKSCFVVVIWTLSKKKTRRLNKD</sequence>